<sequence>MKKTECTNCDNKSVPINETITIDEKDFCNSCFETNFPDDKSLSGKKVEKKYDPTICSACSKDFEEIELNKIGVYPHCNNCETAVNNRVFPTWVKAFFIGIIAIVLFSFYWNWQYFDAYNKFQESIGSFEKGDFANASNLMQKASTEVPEVEDLKTLADFYSGFNFLKQNKSKEALNKFNSCIGKIPPDYNLDLYINMAKIGVTFDKKDYDGFLAASQEVLKIDSTSAECYSGVASAYSCIYATKNDESAKIKSFEYLKKAKAIDSTSSEAKFYYNMIEYRLFAHTVITREEFIKKFPNGWIKN</sequence>
<dbReference type="AlphaFoldDB" id="A0A9N8IYC3"/>
<evidence type="ECO:0000256" key="1">
    <source>
        <dbReference type="SAM" id="Phobius"/>
    </source>
</evidence>
<keyword evidence="1" id="KW-0472">Membrane</keyword>
<dbReference type="Proteomes" id="UP000533639">
    <property type="component" value="Unassembled WGS sequence"/>
</dbReference>
<dbReference type="InterPro" id="IPR011990">
    <property type="entry name" value="TPR-like_helical_dom_sf"/>
</dbReference>
<keyword evidence="1" id="KW-1133">Transmembrane helix</keyword>
<comment type="caution">
    <text evidence="2">The sequence shown here is derived from an EMBL/GenBank/DDBJ whole genome shotgun (WGS) entry which is preliminary data.</text>
</comment>
<evidence type="ECO:0008006" key="4">
    <source>
        <dbReference type="Google" id="ProtNLM"/>
    </source>
</evidence>
<dbReference type="SUPFAM" id="SSF48452">
    <property type="entry name" value="TPR-like"/>
    <property type="match status" value="1"/>
</dbReference>
<organism evidence="2 3">
    <name type="scientific">Flavobacterium panici</name>
    <dbReference type="NCBI Taxonomy" id="2654843"/>
    <lineage>
        <taxon>Bacteria</taxon>
        <taxon>Pseudomonadati</taxon>
        <taxon>Bacteroidota</taxon>
        <taxon>Flavobacteriia</taxon>
        <taxon>Flavobacteriales</taxon>
        <taxon>Flavobacteriaceae</taxon>
        <taxon>Flavobacterium</taxon>
    </lineage>
</organism>
<keyword evidence="3" id="KW-1185">Reference proteome</keyword>
<protein>
    <recommendedName>
        <fullName evidence="4">Tetratricopeptide repeat protein</fullName>
    </recommendedName>
</protein>
<feature type="transmembrane region" description="Helical" evidence="1">
    <location>
        <begin position="95"/>
        <end position="112"/>
    </location>
</feature>
<evidence type="ECO:0000313" key="3">
    <source>
        <dbReference type="Proteomes" id="UP000533639"/>
    </source>
</evidence>
<dbReference type="EMBL" id="CAIJDE010000023">
    <property type="protein sequence ID" value="CAC9972684.1"/>
    <property type="molecule type" value="Genomic_DNA"/>
</dbReference>
<accession>A0A9N8IYC3</accession>
<reference evidence="2 3" key="1">
    <citation type="submission" date="2020-06" db="EMBL/GenBank/DDBJ databases">
        <authorList>
            <person name="Criscuolo A."/>
        </authorList>
    </citation>
    <scope>NUCLEOTIDE SEQUENCE [LARGE SCALE GENOMIC DNA]</scope>
    <source>
        <strain evidence="2">PXU-55</strain>
    </source>
</reference>
<dbReference type="RefSeq" id="WP_180856339.1">
    <property type="nucleotide sequence ID" value="NZ_CAIJDE010000023.1"/>
</dbReference>
<evidence type="ECO:0000313" key="2">
    <source>
        <dbReference type="EMBL" id="CAC9972684.1"/>
    </source>
</evidence>
<name>A0A9N8IYC3_9FLAO</name>
<proteinExistence type="predicted"/>
<dbReference type="Gene3D" id="1.25.40.10">
    <property type="entry name" value="Tetratricopeptide repeat domain"/>
    <property type="match status" value="1"/>
</dbReference>
<gene>
    <name evidence="2" type="ORF">FLAPXU55_00361</name>
</gene>
<keyword evidence="1" id="KW-0812">Transmembrane</keyword>